<sequence length="175" mass="20276">MTLEGVGVIDFQLYLLKVMDPPASLLDSSLKKLNRTAAHMKDRHGVVSQLIRLGSGNARNLEIILKEAQVDSRGERGQWNVYQLPLWPDFKFSILLDQTGRFVEKMEFEQCNDSEGVNQIAPWRFLEADLAANFDQVRTIDGWGHYHTYNAQGFDREKYFLRFAWGLLQEIELIR</sequence>
<proteinExistence type="predicted"/>
<dbReference type="Proteomes" id="UP000584670">
    <property type="component" value="Unassembled WGS sequence"/>
</dbReference>
<keyword evidence="2" id="KW-1185">Reference proteome</keyword>
<evidence type="ECO:0000313" key="1">
    <source>
        <dbReference type="EMBL" id="MBC2907014.1"/>
    </source>
</evidence>
<dbReference type="RefSeq" id="WP_186286978.1">
    <property type="nucleotide sequence ID" value="NZ_JACMSF010000064.1"/>
</dbReference>
<reference evidence="1 2" key="1">
    <citation type="submission" date="2020-08" db="EMBL/GenBank/DDBJ databases">
        <title>Streptomyces sp. PSKA01 genome sequencing and assembly.</title>
        <authorList>
            <person name="Mandal S."/>
            <person name="Maiti P.K."/>
            <person name="Das P."/>
        </authorList>
    </citation>
    <scope>NUCLEOTIDE SEQUENCE [LARGE SCALE GENOMIC DNA]</scope>
    <source>
        <strain evidence="1 2">PSKA01</strain>
    </source>
</reference>
<protein>
    <submittedName>
        <fullName evidence="1">Uncharacterized protein</fullName>
    </submittedName>
</protein>
<accession>A0A7X1MD15</accession>
<organism evidence="1 2">
    <name type="scientific">Streptomyces cupreus</name>
    <dbReference type="NCBI Taxonomy" id="2759956"/>
    <lineage>
        <taxon>Bacteria</taxon>
        <taxon>Bacillati</taxon>
        <taxon>Actinomycetota</taxon>
        <taxon>Actinomycetes</taxon>
        <taxon>Kitasatosporales</taxon>
        <taxon>Streptomycetaceae</taxon>
        <taxon>Streptomyces</taxon>
    </lineage>
</organism>
<dbReference type="EMBL" id="JACMSF010000064">
    <property type="protein sequence ID" value="MBC2907014.1"/>
    <property type="molecule type" value="Genomic_DNA"/>
</dbReference>
<gene>
    <name evidence="1" type="ORF">H4N64_36990</name>
</gene>
<evidence type="ECO:0000313" key="2">
    <source>
        <dbReference type="Proteomes" id="UP000584670"/>
    </source>
</evidence>
<name>A0A7X1MD15_9ACTN</name>
<comment type="caution">
    <text evidence="1">The sequence shown here is derived from an EMBL/GenBank/DDBJ whole genome shotgun (WGS) entry which is preliminary data.</text>
</comment>
<dbReference type="AlphaFoldDB" id="A0A7X1MD15"/>